<organism evidence="2 3">
    <name type="scientific">Paraburkholderia phenoliruptrix BR3459a</name>
    <dbReference type="NCBI Taxonomy" id="1229205"/>
    <lineage>
        <taxon>Bacteria</taxon>
        <taxon>Pseudomonadati</taxon>
        <taxon>Pseudomonadota</taxon>
        <taxon>Betaproteobacteria</taxon>
        <taxon>Burkholderiales</taxon>
        <taxon>Burkholderiaceae</taxon>
        <taxon>Paraburkholderia</taxon>
    </lineage>
</organism>
<dbReference type="STRING" id="1229205.BUPH_00352"/>
<name>K0DNR7_9BURK</name>
<dbReference type="eggNOG" id="ENOG5030X9A">
    <property type="taxonomic scope" value="Bacteria"/>
</dbReference>
<accession>K0DNR7</accession>
<evidence type="ECO:0000313" key="2">
    <source>
        <dbReference type="EMBL" id="AFT87821.1"/>
    </source>
</evidence>
<evidence type="ECO:0008006" key="4">
    <source>
        <dbReference type="Google" id="ProtNLM"/>
    </source>
</evidence>
<dbReference type="HOGENOM" id="CLU_2750004_0_0_4"/>
<keyword evidence="1" id="KW-0812">Transmembrane</keyword>
<dbReference type="KEGG" id="bpx:BUPH_00352"/>
<keyword evidence="1" id="KW-1133">Transmembrane helix</keyword>
<evidence type="ECO:0000313" key="3">
    <source>
        <dbReference type="Proteomes" id="UP000010105"/>
    </source>
</evidence>
<sequence>MEEGRPHGHWRDLPLASRAERFAFTSILIGFGTVYVFAVIIVFLLVAIAMIPVRIFSAIAGVIRAAKRRG</sequence>
<dbReference type="Proteomes" id="UP000010105">
    <property type="component" value="Chromosome 2"/>
</dbReference>
<gene>
    <name evidence="2" type="ORF">BUPH_00352</name>
</gene>
<evidence type="ECO:0000256" key="1">
    <source>
        <dbReference type="SAM" id="Phobius"/>
    </source>
</evidence>
<dbReference type="GeneID" id="84319791"/>
<feature type="transmembrane region" description="Helical" evidence="1">
    <location>
        <begin position="34"/>
        <end position="63"/>
    </location>
</feature>
<protein>
    <recommendedName>
        <fullName evidence="4">Transmembrane protein</fullName>
    </recommendedName>
</protein>
<dbReference type="EMBL" id="CP003864">
    <property type="protein sequence ID" value="AFT87821.1"/>
    <property type="molecule type" value="Genomic_DNA"/>
</dbReference>
<dbReference type="AlphaFoldDB" id="K0DNR7"/>
<reference evidence="2 3" key="1">
    <citation type="journal article" date="2012" name="J. Bacteriol.">
        <title>Complete Genome Sequence of Burkholderia phenoliruptrix BR3459a (CLA1), a Heat-Tolerant, Nitrogen-Fixing Symbiont of Mimosa flocculosa.</title>
        <authorList>
            <person name="de Oliveira Cunha C."/>
            <person name="Goda Zuleta L.F."/>
            <person name="Paula de Almeida L.G."/>
            <person name="Prioli Ciapina L."/>
            <person name="Lustrino Borges W."/>
            <person name="Pitard R.M."/>
            <person name="Baldani J.I."/>
            <person name="Straliotto R."/>
            <person name="de Faria S.M."/>
            <person name="Hungria M."/>
            <person name="Sousa Cavada B."/>
            <person name="Mercante F.M."/>
            <person name="Ribeiro de Vasconcelos A.T."/>
        </authorList>
    </citation>
    <scope>NUCLEOTIDE SEQUENCE [LARGE SCALE GENOMIC DNA]</scope>
    <source>
        <strain evidence="2 3">BR3459a</strain>
    </source>
</reference>
<dbReference type="RefSeq" id="WP_014971881.1">
    <property type="nucleotide sequence ID" value="NC_018672.1"/>
</dbReference>
<proteinExistence type="predicted"/>
<keyword evidence="1" id="KW-0472">Membrane</keyword>